<evidence type="ECO:0000313" key="2">
    <source>
        <dbReference type="EMBL" id="GCE25690.1"/>
    </source>
</evidence>
<feature type="domain" description="Transposase IS66 central" evidence="1">
    <location>
        <begin position="4"/>
        <end position="46"/>
    </location>
</feature>
<dbReference type="PANTHER" id="PTHR33678">
    <property type="entry name" value="BLL1576 PROTEIN"/>
    <property type="match status" value="1"/>
</dbReference>
<dbReference type="AlphaFoldDB" id="A0A402B2V3"/>
<proteinExistence type="predicted"/>
<dbReference type="Pfam" id="PF03050">
    <property type="entry name" value="DDE_Tnp_IS66"/>
    <property type="match status" value="1"/>
</dbReference>
<gene>
    <name evidence="2" type="ORF">KDA_11740</name>
</gene>
<sequence>MYTYREQILRFLHDFAVPFDNNQAERDLRMLKVQQKISGGFRHEKGIVLFCRIRSYLSTLRKQGLPLLAALEQTLQGHPLLPVFSTPI</sequence>
<dbReference type="PANTHER" id="PTHR33678:SF1">
    <property type="entry name" value="BLL1576 PROTEIN"/>
    <property type="match status" value="1"/>
</dbReference>
<keyword evidence="3" id="KW-1185">Reference proteome</keyword>
<name>A0A402B2V3_9CHLR</name>
<evidence type="ECO:0000313" key="3">
    <source>
        <dbReference type="Proteomes" id="UP000287171"/>
    </source>
</evidence>
<evidence type="ECO:0000259" key="1">
    <source>
        <dbReference type="Pfam" id="PF03050"/>
    </source>
</evidence>
<protein>
    <recommendedName>
        <fullName evidence="1">Transposase IS66 central domain-containing protein</fullName>
    </recommendedName>
</protein>
<dbReference type="EMBL" id="BIFT01000001">
    <property type="protein sequence ID" value="GCE25690.1"/>
    <property type="molecule type" value="Genomic_DNA"/>
</dbReference>
<dbReference type="Proteomes" id="UP000287171">
    <property type="component" value="Unassembled WGS sequence"/>
</dbReference>
<dbReference type="InterPro" id="IPR052344">
    <property type="entry name" value="Transposase-related"/>
</dbReference>
<accession>A0A402B2V3</accession>
<dbReference type="InterPro" id="IPR004291">
    <property type="entry name" value="Transposase_IS66_central"/>
</dbReference>
<organism evidence="2 3">
    <name type="scientific">Dictyobacter alpinus</name>
    <dbReference type="NCBI Taxonomy" id="2014873"/>
    <lineage>
        <taxon>Bacteria</taxon>
        <taxon>Bacillati</taxon>
        <taxon>Chloroflexota</taxon>
        <taxon>Ktedonobacteria</taxon>
        <taxon>Ktedonobacterales</taxon>
        <taxon>Dictyobacteraceae</taxon>
        <taxon>Dictyobacter</taxon>
    </lineage>
</organism>
<reference evidence="3" key="1">
    <citation type="submission" date="2018-12" db="EMBL/GenBank/DDBJ databases">
        <title>Tengunoibacter tsumagoiensis gen. nov., sp. nov., Dictyobacter kobayashii sp. nov., D. alpinus sp. nov., and D. joshuensis sp. nov. and description of Dictyobacteraceae fam. nov. within the order Ktedonobacterales isolated from Tengu-no-mugimeshi.</title>
        <authorList>
            <person name="Wang C.M."/>
            <person name="Zheng Y."/>
            <person name="Sakai Y."/>
            <person name="Toyoda A."/>
            <person name="Minakuchi Y."/>
            <person name="Abe K."/>
            <person name="Yokota A."/>
            <person name="Yabe S."/>
        </authorList>
    </citation>
    <scope>NUCLEOTIDE SEQUENCE [LARGE SCALE GENOMIC DNA]</scope>
    <source>
        <strain evidence="3">Uno16</strain>
    </source>
</reference>
<comment type="caution">
    <text evidence="2">The sequence shown here is derived from an EMBL/GenBank/DDBJ whole genome shotgun (WGS) entry which is preliminary data.</text>
</comment>